<reference evidence="1 2" key="1">
    <citation type="journal article" date="2019" name="Int. J. Syst. Evol. Microbiol.">
        <title>The Global Catalogue of Microorganisms (GCM) 10K type strain sequencing project: providing services to taxonomists for standard genome sequencing and annotation.</title>
        <authorList>
            <consortium name="The Broad Institute Genomics Platform"/>
            <consortium name="The Broad Institute Genome Sequencing Center for Infectious Disease"/>
            <person name="Wu L."/>
            <person name="Ma J."/>
        </authorList>
    </citation>
    <scope>NUCLEOTIDE SEQUENCE [LARGE SCALE GENOMIC DNA]</scope>
    <source>
        <strain evidence="1 2">JCM 4542</strain>
    </source>
</reference>
<name>A0ABN3TN12_9ACTN</name>
<keyword evidence="2" id="KW-1185">Reference proteome</keyword>
<dbReference type="EMBL" id="BAAASL010000005">
    <property type="protein sequence ID" value="GAA2712150.1"/>
    <property type="molecule type" value="Genomic_DNA"/>
</dbReference>
<evidence type="ECO:0000313" key="2">
    <source>
        <dbReference type="Proteomes" id="UP001500886"/>
    </source>
</evidence>
<protein>
    <submittedName>
        <fullName evidence="1">Uncharacterized protein</fullName>
    </submittedName>
</protein>
<comment type="caution">
    <text evidence="1">The sequence shown here is derived from an EMBL/GenBank/DDBJ whole genome shotgun (WGS) entry which is preliminary data.</text>
</comment>
<sequence>MRYSVLLTGTAAGQDPDAGAVAEIHTRFGQLDMLLAKVVDALDPASWGDEPAGHKRFLDAWDWAAVYTDAFYFFAWRTLDLLNGVDGPGFPHLPPVEPAGLTTVRDAMLRHPERQADYYRHAMELRDEALERIRAAITALEDGDRGTQ</sequence>
<proteinExistence type="predicted"/>
<gene>
    <name evidence="1" type="ORF">GCM10010315_15200</name>
</gene>
<organism evidence="1 2">
    <name type="scientific">Streptomyces luteosporeus</name>
    <dbReference type="NCBI Taxonomy" id="173856"/>
    <lineage>
        <taxon>Bacteria</taxon>
        <taxon>Bacillati</taxon>
        <taxon>Actinomycetota</taxon>
        <taxon>Actinomycetes</taxon>
        <taxon>Kitasatosporales</taxon>
        <taxon>Streptomycetaceae</taxon>
        <taxon>Streptomyces</taxon>
    </lineage>
</organism>
<evidence type="ECO:0000313" key="1">
    <source>
        <dbReference type="EMBL" id="GAA2712150.1"/>
    </source>
</evidence>
<dbReference type="Proteomes" id="UP001500886">
    <property type="component" value="Unassembled WGS sequence"/>
</dbReference>
<accession>A0ABN3TN12</accession>